<dbReference type="Proteomes" id="UP001432027">
    <property type="component" value="Unassembled WGS sequence"/>
</dbReference>
<feature type="non-terminal residue" evidence="1">
    <location>
        <position position="1"/>
    </location>
</feature>
<evidence type="ECO:0000313" key="1">
    <source>
        <dbReference type="EMBL" id="GMS93033.1"/>
    </source>
</evidence>
<feature type="non-terminal residue" evidence="1">
    <location>
        <position position="126"/>
    </location>
</feature>
<evidence type="ECO:0000313" key="2">
    <source>
        <dbReference type="Proteomes" id="UP001432027"/>
    </source>
</evidence>
<organism evidence="1 2">
    <name type="scientific">Pristionchus entomophagus</name>
    <dbReference type="NCBI Taxonomy" id="358040"/>
    <lineage>
        <taxon>Eukaryota</taxon>
        <taxon>Metazoa</taxon>
        <taxon>Ecdysozoa</taxon>
        <taxon>Nematoda</taxon>
        <taxon>Chromadorea</taxon>
        <taxon>Rhabditida</taxon>
        <taxon>Rhabditina</taxon>
        <taxon>Diplogasteromorpha</taxon>
        <taxon>Diplogasteroidea</taxon>
        <taxon>Neodiplogasteridae</taxon>
        <taxon>Pristionchus</taxon>
    </lineage>
</organism>
<name>A0AAV5TCX6_9BILA</name>
<sequence length="126" mass="14236">GSEGLIMRVPPLSQFRMLAHHLLHSAESWIAVECIREIGENTAEMIGHQEVDPGERGPDQVTERAMILNRLFKQRKVLGHAILRSLFLFLRNLARPQTVGGEQERLDLIEVVHPLIGNCVNQSLLE</sequence>
<dbReference type="EMBL" id="BTSX01000004">
    <property type="protein sequence ID" value="GMS93033.1"/>
    <property type="molecule type" value="Genomic_DNA"/>
</dbReference>
<protein>
    <submittedName>
        <fullName evidence="1">Uncharacterized protein</fullName>
    </submittedName>
</protein>
<accession>A0AAV5TCX6</accession>
<dbReference type="AlphaFoldDB" id="A0AAV5TCX6"/>
<gene>
    <name evidence="1" type="ORF">PENTCL1PPCAC_15208</name>
</gene>
<keyword evidence="2" id="KW-1185">Reference proteome</keyword>
<proteinExistence type="predicted"/>
<reference evidence="1" key="1">
    <citation type="submission" date="2023-10" db="EMBL/GenBank/DDBJ databases">
        <title>Genome assembly of Pristionchus species.</title>
        <authorList>
            <person name="Yoshida K."/>
            <person name="Sommer R.J."/>
        </authorList>
    </citation>
    <scope>NUCLEOTIDE SEQUENCE</scope>
    <source>
        <strain evidence="1">RS0144</strain>
    </source>
</reference>
<comment type="caution">
    <text evidence="1">The sequence shown here is derived from an EMBL/GenBank/DDBJ whole genome shotgun (WGS) entry which is preliminary data.</text>
</comment>